<evidence type="ECO:0000313" key="4">
    <source>
        <dbReference type="RefSeq" id="XP_022146288.1"/>
    </source>
</evidence>
<dbReference type="GO" id="GO:0042254">
    <property type="term" value="P:ribosome biogenesis"/>
    <property type="evidence" value="ECO:0007669"/>
    <property type="project" value="TreeGrafter"/>
</dbReference>
<dbReference type="GeneID" id="111015534"/>
<dbReference type="Pfam" id="PF10441">
    <property type="entry name" value="Urb2"/>
    <property type="match status" value="1"/>
</dbReference>
<proteinExistence type="predicted"/>
<dbReference type="GO" id="GO:0005730">
    <property type="term" value="C:nucleolus"/>
    <property type="evidence" value="ECO:0007669"/>
    <property type="project" value="TreeGrafter"/>
</dbReference>
<feature type="domain" description="Nucleolar 27S pre-rRNA processing Urb2/Npa2 C-terminal" evidence="2">
    <location>
        <begin position="1837"/>
        <end position="2070"/>
    </location>
</feature>
<organism evidence="3 4">
    <name type="scientific">Momordica charantia</name>
    <name type="common">Bitter gourd</name>
    <name type="synonym">Balsam pear</name>
    <dbReference type="NCBI Taxonomy" id="3673"/>
    <lineage>
        <taxon>Eukaryota</taxon>
        <taxon>Viridiplantae</taxon>
        <taxon>Streptophyta</taxon>
        <taxon>Embryophyta</taxon>
        <taxon>Tracheophyta</taxon>
        <taxon>Spermatophyta</taxon>
        <taxon>Magnoliopsida</taxon>
        <taxon>eudicotyledons</taxon>
        <taxon>Gunneridae</taxon>
        <taxon>Pentapetalae</taxon>
        <taxon>rosids</taxon>
        <taxon>fabids</taxon>
        <taxon>Cucurbitales</taxon>
        <taxon>Cucurbitaceae</taxon>
        <taxon>Momordiceae</taxon>
        <taxon>Momordica</taxon>
    </lineage>
</organism>
<feature type="region of interest" description="Disordered" evidence="1">
    <location>
        <begin position="1"/>
        <end position="41"/>
    </location>
</feature>
<protein>
    <submittedName>
        <fullName evidence="4">Uncharacterized protein LOC111015534 isoform X1</fullName>
    </submittedName>
</protein>
<feature type="compositionally biased region" description="Basic residues" evidence="1">
    <location>
        <begin position="20"/>
        <end position="30"/>
    </location>
</feature>
<sequence length="2071" mass="233812">MKRNSLMEVSELETKEKNPKMKNKKRKLKSPQKAERPPKSARVIIPLEEEVVDEPGRVEKSEQRELFRGSEEGRPWRNLELIFLIQNKELDQQKKVEAVFSFVDSKLKEEDKCYDTVKISRLIVFLSDWVQSLLISFEKKAKNDGGKHLKMAIEPCLDYRCWEVFKFCLEESVKMNITLNLSRNLLHAFCFVTRNAISLLDVSSSSKEELFAGDCLKLYNCVQDCVSLVFSSHLGLSNDNLDAWISTIDAVLEFLHKIHVNSLEGEDVGIFATLFSRMMLEPFAKFLWIHPTKKTGFHNFVNKLLEPLLQLLRDLSLKADGCNHGRTRTLMKLLEDVLSHALFHTVHIDGFLCLHGSEKVTKSHDEKLEESKAHMKSYHRHLFDKVQKLVAEKKFLALGAVGELFDVLVVRVNKVKGASMLFEDTKLNNKMGCFGHLRDDTSSHASRALQGSADGLSEKSNYSSSLSTEIRKSLFEFFVQILDPLLLTIDHISAEIKLGPALSDVCYLLKSINNLLASFMKGKVYLRTEDNSEGAYLNFLKKVYDKVMFVSSNLLSLSRHELENNIDQGVFVLAANEILVTVGYLLEIEYDVIGNDLVSLWLVIISYSAINLSFTSIPEQHLLTSRIQELGCQLVVLYGQLRQVNIIIFALCKAMRTVISNEGENEKSYASFMTSLGHEAYGKSVGTLVSSQEIKFAIHKAIKYVPEGQASGIIQQLTEDVTETLGWLRLCNLNLNTRNSKSCLNLKTLLLGRGLSEMYALMLDSLMITSGNALQIGTSIDNLISVLRPCMSILVGLQSDGAKEFVVAIMEKKCDDVVADEDNCQGFGVISHWVFVFFFRLYMSCRSLYRQAISLMPPGSSRKMSAAIGDSMVAYSACDWMQRTDWSDEGYFSWIIQPSASVLAVAQSICSLYHQGTDEDWYPLIYVLLTMALQRLVDLNRQIDSLEYLHQRNENLMQVEVLGDDDLSVLRKKSKKFGRLVSVLQKEAADLTDFMMSHLSLIAKRQILNPAKIATSNEKCIETLDEIDDWDFSICSMNKRSFPTAVWWVVCQNVDIWAIHAAKKKLKMFLSFLIRTSHPFLTSNDMKIESQQNDGCQQLNKVSLQQISSSVLSDPIFYEQRFVCRFMPSRFCHELKATVLPSFHDISTSSADWMEVIATLELSTTEDCQSKSDSPPSNVRFRACQHFINLLCWMPKGNISSRSFSLYTTNVLELERQLVLDSQTTLCSENQFELLKLFASCRKALKYIFTAYYEAGDRQSSSTPVPSENQFPVSWLFKSVSIVNQLQDASSGGSDRQIKDIIFSLMDHTSYLFLTTSKYQFKNALRLIVIDNKPCMEQPENVSHELNDGDDLFLGSNRCLEACNSAIQMTISLKEQVESELIYLKKSNVTVGDGKNRGNMYKVYSLASCLNGFLWGLASAEDDTDLRNSNRHTRSMKLKCEFSSQLNLCINAISELLGLILEMFLDRDSQRPQKLCDYQTSQDFLGVNEPSGKGPSSEVDTSCSKYQKLESSQSDDDNKNTSLKRKRLKLGNKSSVASILSEANLIEMQSLNKPFLRGLLKGSYPEAAFALKQLFLAASVILRLHMKYDSIPLSSSSMAILISISRFLLLKFVDMVEVPQPFLLTCLDGVLKYLEGLGHLFPFADPMQSRNLYSNLINLHLQAIGKCISLQGKRATLTSHDTESTTKTLDGHLCLFEESSFPRIYYIDQFKSSLRMSFKVFIRKASELHLLSAIQAIERALVGVQEGCTAIYELYSGSEDGGRCSSIVAAGVECLDLVLEFASGRKCLSVVKRHIQSLIAGLFSIVLHLQTPQIFYSRMIDTKNKSDPDPGSVILMSVEVLTRVSGKHALFQMNAWHVAECLRIPAAVFEDFSLKLQGQSENFVISAREVSNVVVTTSNSIIDRQFLIDIFAASCRLLYTVIRHHKSECKRCIAQLLASVSVLLHSLERVGPAPDTMGGYFSWKVDEGVKCACFLRRIYEEIRQQRDIIGQHSSLFLSNYIWVYSGFGPLKSGIIREIDEALRPGVYALIDACSAEDLQYLHTVFGEGPCRNTLATLQQDYKQFFQYEGKV</sequence>
<evidence type="ECO:0000256" key="1">
    <source>
        <dbReference type="SAM" id="MobiDB-lite"/>
    </source>
</evidence>
<dbReference type="KEGG" id="mcha:111015534"/>
<dbReference type="Proteomes" id="UP000504603">
    <property type="component" value="Unplaced"/>
</dbReference>
<dbReference type="InterPro" id="IPR052609">
    <property type="entry name" value="Ribosome_Biogenesis_Reg"/>
</dbReference>
<keyword evidence="3" id="KW-1185">Reference proteome</keyword>
<dbReference type="RefSeq" id="XP_022146288.1">
    <property type="nucleotide sequence ID" value="XM_022290596.1"/>
</dbReference>
<dbReference type="PANTHER" id="PTHR15682:SF2">
    <property type="entry name" value="UNHEALTHY RIBOSOME BIOGENESIS PROTEIN 2 HOMOLOG"/>
    <property type="match status" value="1"/>
</dbReference>
<dbReference type="InterPro" id="IPR018849">
    <property type="entry name" value="Urb2/Npa2_C"/>
</dbReference>
<dbReference type="OrthoDB" id="160374at2759"/>
<name>A0A6J1CY73_MOMCH</name>
<evidence type="ECO:0000313" key="3">
    <source>
        <dbReference type="Proteomes" id="UP000504603"/>
    </source>
</evidence>
<reference evidence="4" key="1">
    <citation type="submission" date="2025-08" db="UniProtKB">
        <authorList>
            <consortium name="RefSeq"/>
        </authorList>
    </citation>
    <scope>IDENTIFICATION</scope>
    <source>
        <strain evidence="4">OHB3-1</strain>
    </source>
</reference>
<gene>
    <name evidence="4" type="primary">LOC111015534</name>
</gene>
<evidence type="ECO:0000259" key="2">
    <source>
        <dbReference type="Pfam" id="PF10441"/>
    </source>
</evidence>
<accession>A0A6J1CY73</accession>
<dbReference type="PANTHER" id="PTHR15682">
    <property type="entry name" value="UNHEALTHY RIBOSOME BIOGENESIS PROTEIN 2 HOMOLOG"/>
    <property type="match status" value="1"/>
</dbReference>